<sequence>MRVAKVILAAGQSSRFNGCKLIADVGNKPMICRAVDTLQGNDTLPIYVISGAWHAQIEDALRGYKNVEILHNPYWQIGLGKSIALATHTISKAHSLEGILFMLADQVELSATHINTLITHFNSNPSRWCADYGERIGVPAVFPACDFKTLTALNCDKGAQHLLRDTQVVVNTILLKQASTDIDTQQQLKQFINNNNNLTVSE</sequence>
<dbReference type="Proteomes" id="UP000279995">
    <property type="component" value="Chromosome II"/>
</dbReference>
<dbReference type="PANTHER" id="PTHR43777:SF1">
    <property type="entry name" value="MOLYBDENUM COFACTOR CYTIDYLYLTRANSFERASE"/>
    <property type="match status" value="1"/>
</dbReference>
<dbReference type="CDD" id="cd04182">
    <property type="entry name" value="GT_2_like_f"/>
    <property type="match status" value="1"/>
</dbReference>
<dbReference type="PANTHER" id="PTHR43777">
    <property type="entry name" value="MOLYBDENUM COFACTOR CYTIDYLYLTRANSFERASE"/>
    <property type="match status" value="1"/>
</dbReference>
<dbReference type="RefSeq" id="WP_121638453.1">
    <property type="nucleotide sequence ID" value="NZ_CP033066.1"/>
</dbReference>
<dbReference type="Gene3D" id="3.90.550.10">
    <property type="entry name" value="Spore Coat Polysaccharide Biosynthesis Protein SpsA, Chain A"/>
    <property type="match status" value="1"/>
</dbReference>
<dbReference type="SUPFAM" id="SSF53448">
    <property type="entry name" value="Nucleotide-diphospho-sugar transferases"/>
    <property type="match status" value="1"/>
</dbReference>
<organism evidence="3 4">
    <name type="scientific">Pseudoalteromonas agarivorans</name>
    <dbReference type="NCBI Taxonomy" id="176102"/>
    <lineage>
        <taxon>Bacteria</taxon>
        <taxon>Pseudomonadati</taxon>
        <taxon>Pseudomonadota</taxon>
        <taxon>Gammaproteobacteria</taxon>
        <taxon>Alteromonadales</taxon>
        <taxon>Pseudoalteromonadaceae</taxon>
        <taxon>Pseudoalteromonas</taxon>
    </lineage>
</organism>
<dbReference type="GO" id="GO:0016779">
    <property type="term" value="F:nucleotidyltransferase activity"/>
    <property type="evidence" value="ECO:0007669"/>
    <property type="project" value="UniProtKB-ARBA"/>
</dbReference>
<protein>
    <submittedName>
        <fullName evidence="3">Nucleotidyltransferase family protein</fullName>
    </submittedName>
</protein>
<dbReference type="InterPro" id="IPR029044">
    <property type="entry name" value="Nucleotide-diphossugar_trans"/>
</dbReference>
<gene>
    <name evidence="3" type="ORF">D9T18_18090</name>
</gene>
<feature type="domain" description="MobA-like NTP transferase" evidence="2">
    <location>
        <begin position="6"/>
        <end position="166"/>
    </location>
</feature>
<dbReference type="InterPro" id="IPR025877">
    <property type="entry name" value="MobA-like_NTP_Trfase"/>
</dbReference>
<evidence type="ECO:0000256" key="1">
    <source>
        <dbReference type="ARBA" id="ARBA00022842"/>
    </source>
</evidence>
<evidence type="ECO:0000259" key="2">
    <source>
        <dbReference type="Pfam" id="PF12804"/>
    </source>
</evidence>
<keyword evidence="1" id="KW-0460">Magnesium</keyword>
<accession>A0AAD0U276</accession>
<dbReference type="AlphaFoldDB" id="A0AAD0U276"/>
<proteinExistence type="predicted"/>
<evidence type="ECO:0000313" key="4">
    <source>
        <dbReference type="Proteomes" id="UP000279995"/>
    </source>
</evidence>
<evidence type="ECO:0000313" key="3">
    <source>
        <dbReference type="EMBL" id="AYM88597.1"/>
    </source>
</evidence>
<dbReference type="Pfam" id="PF12804">
    <property type="entry name" value="NTP_transf_3"/>
    <property type="match status" value="1"/>
</dbReference>
<name>A0AAD0U276_9GAMM</name>
<reference evidence="3 4" key="1">
    <citation type="submission" date="2018-10" db="EMBL/GenBank/DDBJ databases">
        <title>Complete Genome Sequence and Transcriptomic Profiles of a Marine Bacterium, Pseudoalteromonas agarivorans Hao 2018.</title>
        <authorList>
            <person name="Hao L."/>
        </authorList>
    </citation>
    <scope>NUCLEOTIDE SEQUENCE [LARGE SCALE GENOMIC DNA]</scope>
    <source>
        <strain evidence="3 4">Hao 2018</strain>
    </source>
</reference>
<dbReference type="EMBL" id="CP033066">
    <property type="protein sequence ID" value="AYM88597.1"/>
    <property type="molecule type" value="Genomic_DNA"/>
</dbReference>